<dbReference type="Proteomes" id="UP000054324">
    <property type="component" value="Unassembled WGS sequence"/>
</dbReference>
<reference evidence="1 2" key="1">
    <citation type="submission" date="2013-11" db="EMBL/GenBank/DDBJ databases">
        <title>Opisthorchis viverrini - life in the bile duct.</title>
        <authorList>
            <person name="Young N.D."/>
            <person name="Nagarajan N."/>
            <person name="Lin S.J."/>
            <person name="Korhonen P.K."/>
            <person name="Jex A.R."/>
            <person name="Hall R.S."/>
            <person name="Safavi-Hemami H."/>
            <person name="Kaewkong W."/>
            <person name="Bertrand D."/>
            <person name="Gao S."/>
            <person name="Seet Q."/>
            <person name="Wongkham S."/>
            <person name="Teh B.T."/>
            <person name="Wongkham C."/>
            <person name="Intapan P.M."/>
            <person name="Maleewong W."/>
            <person name="Yang X."/>
            <person name="Hu M."/>
            <person name="Wang Z."/>
            <person name="Hofmann A."/>
            <person name="Sternberg P.W."/>
            <person name="Tan P."/>
            <person name="Wang J."/>
            <person name="Gasser R.B."/>
        </authorList>
    </citation>
    <scope>NUCLEOTIDE SEQUENCE [LARGE SCALE GENOMIC DNA]</scope>
</reference>
<dbReference type="AlphaFoldDB" id="A0A074YYG0"/>
<evidence type="ECO:0000313" key="2">
    <source>
        <dbReference type="Proteomes" id="UP000054324"/>
    </source>
</evidence>
<evidence type="ECO:0000313" key="1">
    <source>
        <dbReference type="EMBL" id="KER19836.1"/>
    </source>
</evidence>
<sequence length="123" mass="13828">MGEVYSNLGIFYKTSDENQLSLAYAQCLRFRPAGALSRSTPNGRSLFKLRNFYKTSDENQLSLAYAQIKNMFVTPDTRTDRLNISYFGKITLESSRYAANSMHLHTGHQYSLETSVAPSGGQI</sequence>
<feature type="non-terminal residue" evidence="1">
    <location>
        <position position="123"/>
    </location>
</feature>
<proteinExistence type="predicted"/>
<accession>A0A074YYG0</accession>
<protein>
    <submittedName>
        <fullName evidence="1">Uncharacterized protein</fullName>
    </submittedName>
</protein>
<dbReference type="GeneID" id="20329613"/>
<dbReference type="CTD" id="20329613"/>
<organism evidence="1 2">
    <name type="scientific">Opisthorchis viverrini</name>
    <name type="common">Southeast Asian liver fluke</name>
    <dbReference type="NCBI Taxonomy" id="6198"/>
    <lineage>
        <taxon>Eukaryota</taxon>
        <taxon>Metazoa</taxon>
        <taxon>Spiralia</taxon>
        <taxon>Lophotrochozoa</taxon>
        <taxon>Platyhelminthes</taxon>
        <taxon>Trematoda</taxon>
        <taxon>Digenea</taxon>
        <taxon>Opisthorchiida</taxon>
        <taxon>Opisthorchiata</taxon>
        <taxon>Opisthorchiidae</taxon>
        <taxon>Opisthorchis</taxon>
    </lineage>
</organism>
<gene>
    <name evidence="1" type="ORF">T265_15448</name>
</gene>
<dbReference type="KEGG" id="ovi:T265_15448"/>
<dbReference type="EMBL" id="KL597131">
    <property type="protein sequence ID" value="KER19836.1"/>
    <property type="molecule type" value="Genomic_DNA"/>
</dbReference>
<keyword evidence="2" id="KW-1185">Reference proteome</keyword>
<dbReference type="RefSeq" id="XP_009176421.1">
    <property type="nucleotide sequence ID" value="XM_009178157.1"/>
</dbReference>
<name>A0A074YYG0_OPIVI</name>